<sequence length="539" mass="59474">MQLFEISTTVDPSYIISLIRKLLPTHLGNGHNGLDGCDAPSEESKTNNMEESAASLSKDKVSSSLHQDSEAMDIVDDFDKSSCQGGDEDLYSKLEKPGISAGEEAWEEYGCILWDLAASRDHAELMVQNLVLEVLLANLTVSESVRVMEISLGIIGNLACHEVLMKHIVSTNGLIGMIVDRLFLDDTQCLIEACRLLTLGLQSSDCIIWADDLKSEHILHRILWFIENTLNSQLIEKSAGLLLAILEGQQEVVHILLPPLMELGLSSLLVNLLAFEMNKLTSERIPERYPALDVILRAIEALSVVDGHSQEICSNKQLLHLACDLVKFPDKVEVANSCVTAGVVIANILSDVADLASEISQDLPFLQGLFDIFSFASDDLEARSALWNIIARLLVQVHEDELSPSSLNQFVSILVSKSDIIEDDLLDLQSDDCSQQDESLTPGRTNPDARTKALRRMIIILNKWTTSKDFVEGNDAMEDHHPNDVNVGRLLDCCHKFISRAQATAYVSRVEPWSSMDILKSESNAKVDVFDPLKLGVSG</sequence>
<evidence type="ECO:0000256" key="3">
    <source>
        <dbReference type="ARBA" id="ARBA00038401"/>
    </source>
</evidence>
<organism evidence="5 6">
    <name type="scientific">Acer yangbiense</name>
    <dbReference type="NCBI Taxonomy" id="1000413"/>
    <lineage>
        <taxon>Eukaryota</taxon>
        <taxon>Viridiplantae</taxon>
        <taxon>Streptophyta</taxon>
        <taxon>Embryophyta</taxon>
        <taxon>Tracheophyta</taxon>
        <taxon>Spermatophyta</taxon>
        <taxon>Magnoliopsida</taxon>
        <taxon>eudicotyledons</taxon>
        <taxon>Gunneridae</taxon>
        <taxon>Pentapetalae</taxon>
        <taxon>rosids</taxon>
        <taxon>malvids</taxon>
        <taxon>Sapindales</taxon>
        <taxon>Sapindaceae</taxon>
        <taxon>Hippocastanoideae</taxon>
        <taxon>Acereae</taxon>
        <taxon>Acer</taxon>
    </lineage>
</organism>
<protein>
    <submittedName>
        <fullName evidence="5">Uncharacterized protein</fullName>
    </submittedName>
</protein>
<comment type="caution">
    <text evidence="5">The sequence shown here is derived from an EMBL/GenBank/DDBJ whole genome shotgun (WGS) entry which is preliminary data.</text>
</comment>
<evidence type="ECO:0000256" key="1">
    <source>
        <dbReference type="ARBA" id="ARBA00004123"/>
    </source>
</evidence>
<proteinExistence type="inferred from homology"/>
<reference evidence="6" key="1">
    <citation type="journal article" date="2019" name="Gigascience">
        <title>De novo genome assembly of the endangered Acer yangbiense, a plant species with extremely small populations endemic to Yunnan Province, China.</title>
        <authorList>
            <person name="Yang J."/>
            <person name="Wariss H.M."/>
            <person name="Tao L."/>
            <person name="Zhang R."/>
            <person name="Yun Q."/>
            <person name="Hollingsworth P."/>
            <person name="Dao Z."/>
            <person name="Luo G."/>
            <person name="Guo H."/>
            <person name="Ma Y."/>
            <person name="Sun W."/>
        </authorList>
    </citation>
    <scope>NUCLEOTIDE SEQUENCE [LARGE SCALE GENOMIC DNA]</scope>
    <source>
        <strain evidence="6">cv. Malutang</strain>
    </source>
</reference>
<feature type="region of interest" description="Disordered" evidence="4">
    <location>
        <begin position="33"/>
        <end position="62"/>
    </location>
</feature>
<evidence type="ECO:0000313" key="6">
    <source>
        <dbReference type="Proteomes" id="UP000323000"/>
    </source>
</evidence>
<dbReference type="Proteomes" id="UP000323000">
    <property type="component" value="Chromosome 1"/>
</dbReference>
<comment type="subcellular location">
    <subcellularLocation>
        <location evidence="1">Nucleus</location>
    </subcellularLocation>
</comment>
<dbReference type="PANTHER" id="PTHR23424:SF23">
    <property type="entry name" value="PROTEIN SAAL1"/>
    <property type="match status" value="1"/>
</dbReference>
<dbReference type="InterPro" id="IPR011989">
    <property type="entry name" value="ARM-like"/>
</dbReference>
<dbReference type="SUPFAM" id="SSF48371">
    <property type="entry name" value="ARM repeat"/>
    <property type="match status" value="1"/>
</dbReference>
<dbReference type="Gene3D" id="1.25.10.10">
    <property type="entry name" value="Leucine-rich Repeat Variant"/>
    <property type="match status" value="1"/>
</dbReference>
<comment type="similarity">
    <text evidence="3">Belongs to the SAAL1 family.</text>
</comment>
<evidence type="ECO:0000313" key="5">
    <source>
        <dbReference type="EMBL" id="TXG73719.1"/>
    </source>
</evidence>
<evidence type="ECO:0000256" key="2">
    <source>
        <dbReference type="ARBA" id="ARBA00023242"/>
    </source>
</evidence>
<dbReference type="EMBL" id="VAHF01000001">
    <property type="protein sequence ID" value="TXG73719.1"/>
    <property type="molecule type" value="Genomic_DNA"/>
</dbReference>
<evidence type="ECO:0000256" key="4">
    <source>
        <dbReference type="SAM" id="MobiDB-lite"/>
    </source>
</evidence>
<dbReference type="InterPro" id="IPR016024">
    <property type="entry name" value="ARM-type_fold"/>
</dbReference>
<keyword evidence="2" id="KW-0539">Nucleus</keyword>
<accession>A0A5C7IXA0</accession>
<dbReference type="GO" id="GO:0005634">
    <property type="term" value="C:nucleus"/>
    <property type="evidence" value="ECO:0007669"/>
    <property type="project" value="UniProtKB-SubCell"/>
</dbReference>
<name>A0A5C7IXA0_9ROSI</name>
<dbReference type="AlphaFoldDB" id="A0A5C7IXA0"/>
<keyword evidence="6" id="KW-1185">Reference proteome</keyword>
<dbReference type="PANTHER" id="PTHR23424">
    <property type="entry name" value="SERUM AMYLOID A"/>
    <property type="match status" value="1"/>
</dbReference>
<dbReference type="OrthoDB" id="2156856at2759"/>
<gene>
    <name evidence="5" type="ORF">EZV62_002298</name>
</gene>
<dbReference type="InterPro" id="IPR052464">
    <property type="entry name" value="Synovial_Prolif_Regulator"/>
</dbReference>